<feature type="region of interest" description="Disordered" evidence="1">
    <location>
        <begin position="1"/>
        <end position="49"/>
    </location>
</feature>
<organism evidence="2 3">
    <name type="scientific">Tritrichomonas musculus</name>
    <dbReference type="NCBI Taxonomy" id="1915356"/>
    <lineage>
        <taxon>Eukaryota</taxon>
        <taxon>Metamonada</taxon>
        <taxon>Parabasalia</taxon>
        <taxon>Tritrichomonadida</taxon>
        <taxon>Tritrichomonadidae</taxon>
        <taxon>Tritrichomonas</taxon>
    </lineage>
</organism>
<comment type="caution">
    <text evidence="2">The sequence shown here is derived from an EMBL/GenBank/DDBJ whole genome shotgun (WGS) entry which is preliminary data.</text>
</comment>
<gene>
    <name evidence="2" type="ORF">M9Y10_039530</name>
</gene>
<feature type="region of interest" description="Disordered" evidence="1">
    <location>
        <begin position="88"/>
        <end position="109"/>
    </location>
</feature>
<feature type="compositionally biased region" description="Basic and acidic residues" evidence="1">
    <location>
        <begin position="21"/>
        <end position="46"/>
    </location>
</feature>
<evidence type="ECO:0000256" key="1">
    <source>
        <dbReference type="SAM" id="MobiDB-lite"/>
    </source>
</evidence>
<evidence type="ECO:0000313" key="2">
    <source>
        <dbReference type="EMBL" id="KAK8888453.1"/>
    </source>
</evidence>
<accession>A0ABR2KC85</accession>
<dbReference type="EMBL" id="JAPFFF010000006">
    <property type="protein sequence ID" value="KAK8888453.1"/>
    <property type="molecule type" value="Genomic_DNA"/>
</dbReference>
<protein>
    <submittedName>
        <fullName evidence="2">Uncharacterized protein</fullName>
    </submittedName>
</protein>
<evidence type="ECO:0000313" key="3">
    <source>
        <dbReference type="Proteomes" id="UP001470230"/>
    </source>
</evidence>
<reference evidence="2 3" key="1">
    <citation type="submission" date="2024-04" db="EMBL/GenBank/DDBJ databases">
        <title>Tritrichomonas musculus Genome.</title>
        <authorList>
            <person name="Alves-Ferreira E."/>
            <person name="Grigg M."/>
            <person name="Lorenzi H."/>
            <person name="Galac M."/>
        </authorList>
    </citation>
    <scope>NUCLEOTIDE SEQUENCE [LARGE SCALE GENOMIC DNA]</scope>
    <source>
        <strain evidence="2 3">EAF2021</strain>
    </source>
</reference>
<keyword evidence="3" id="KW-1185">Reference proteome</keyword>
<name>A0ABR2KC85_9EUKA</name>
<dbReference type="Proteomes" id="UP001470230">
    <property type="component" value="Unassembled WGS sequence"/>
</dbReference>
<sequence>MQSDQIETLGVPVEIENNTNDELKDAKFVENDSKPEQFDRNDDAKARKISNKQENLYDFTEEKDKISDRPSFNLSDNEINDRLFSSQNENYSSSSEEEFNDERHNENSQEKLLSKVKKYKDQIIQLKGENKALQTKIISIEELCQLYQNQKRNLQNQVKTLNSKNSQLQNEISKLKTENYNNISNNEALIQIQKENKKLREDNQKITDKYYELKIQTRNKQHNRNIEIKEQLLEITRLQTELQKKNDEVENVKKSNDKAIKKLQQEIDDLKMNEKDLLDEIQMLERNQKSDSRKLSDEDDSFANNNSNNELKKQNEILKRKNDIISQNYELERIELQTLLEQKEALVKTLTVKLNSRTSTTSSEPKNQIGSSRSMDILRTENKQLKERLLMCTSSNYSAFNQSYLNDKFKAKSSKLNLTIFRQFSKINSKLSTVNSKVSLLQYRLKMIKKRKADPVINQKVYNYHYTPQRSKRFEALI</sequence>
<feature type="region of interest" description="Disordered" evidence="1">
    <location>
        <begin position="288"/>
        <end position="308"/>
    </location>
</feature>
<proteinExistence type="predicted"/>